<dbReference type="Proteomes" id="UP000027265">
    <property type="component" value="Unassembled WGS sequence"/>
</dbReference>
<accession>A0A067QBL1</accession>
<feature type="compositionally biased region" description="Low complexity" evidence="1">
    <location>
        <begin position="218"/>
        <end position="229"/>
    </location>
</feature>
<organism evidence="2 3">
    <name type="scientific">Jaapia argillacea MUCL 33604</name>
    <dbReference type="NCBI Taxonomy" id="933084"/>
    <lineage>
        <taxon>Eukaryota</taxon>
        <taxon>Fungi</taxon>
        <taxon>Dikarya</taxon>
        <taxon>Basidiomycota</taxon>
        <taxon>Agaricomycotina</taxon>
        <taxon>Agaricomycetes</taxon>
        <taxon>Agaricomycetidae</taxon>
        <taxon>Jaapiales</taxon>
        <taxon>Jaapiaceae</taxon>
        <taxon>Jaapia</taxon>
    </lineage>
</organism>
<evidence type="ECO:0000313" key="2">
    <source>
        <dbReference type="EMBL" id="KDQ59966.1"/>
    </source>
</evidence>
<sequence length="412" mass="44381">MLVSCLVRAISRLLQHPPYTAVDPILIEVALLETIDPRGIPRASSRSWVMWFPTGMVTIALFTSTIMADIVSAGPEDGPAVTRSAQQVAANKTDPTYSGSSNGSRVTNLELTHPYDHTPPLPPCRSLTPETSPTHLADDNILAGAHNADDDPCLEIIHDSEHKPNGEIVQGEMTSLTLQTASSYLREPSPTQGETSMTIPDPLNLTISASESSLSNAGPPTDTLLSPLSSGLPQSHHMYLPVLQTAFTVISTHNDDIPQHESLYPDPGAAVSGPPSEYPKTTFSSSLQWRPLRGGLRSVDPASRENFPSDSLLAVASGDIVPLLRASSSSTGRESQRLWPERSDITPCNRVDALSEDDMLASTDSGYASPTKHRLAAVKSTRRSSYKRSIHRSMPLPDYDAPPSTALMPYSM</sequence>
<gene>
    <name evidence="2" type="ORF">JAAARDRAFT_637926</name>
</gene>
<dbReference type="HOGENOM" id="CLU_667420_0_0_1"/>
<feature type="region of interest" description="Disordered" evidence="1">
    <location>
        <begin position="210"/>
        <end position="229"/>
    </location>
</feature>
<name>A0A067QBL1_9AGAM</name>
<protein>
    <submittedName>
        <fullName evidence="2">Uncharacterized protein</fullName>
    </submittedName>
</protein>
<keyword evidence="3" id="KW-1185">Reference proteome</keyword>
<dbReference type="AlphaFoldDB" id="A0A067QBL1"/>
<feature type="compositionally biased region" description="Polar residues" evidence="1">
    <location>
        <begin position="83"/>
        <end position="106"/>
    </location>
</feature>
<evidence type="ECO:0000256" key="1">
    <source>
        <dbReference type="SAM" id="MobiDB-lite"/>
    </source>
</evidence>
<dbReference type="EMBL" id="KL197715">
    <property type="protein sequence ID" value="KDQ59966.1"/>
    <property type="molecule type" value="Genomic_DNA"/>
</dbReference>
<proteinExistence type="predicted"/>
<evidence type="ECO:0000313" key="3">
    <source>
        <dbReference type="Proteomes" id="UP000027265"/>
    </source>
</evidence>
<feature type="region of interest" description="Disordered" evidence="1">
    <location>
        <begin position="381"/>
        <end position="412"/>
    </location>
</feature>
<dbReference type="InParanoid" id="A0A067QBL1"/>
<reference evidence="3" key="1">
    <citation type="journal article" date="2014" name="Proc. Natl. Acad. Sci. U.S.A.">
        <title>Extensive sampling of basidiomycete genomes demonstrates inadequacy of the white-rot/brown-rot paradigm for wood decay fungi.</title>
        <authorList>
            <person name="Riley R."/>
            <person name="Salamov A.A."/>
            <person name="Brown D.W."/>
            <person name="Nagy L.G."/>
            <person name="Floudas D."/>
            <person name="Held B.W."/>
            <person name="Levasseur A."/>
            <person name="Lombard V."/>
            <person name="Morin E."/>
            <person name="Otillar R."/>
            <person name="Lindquist E.A."/>
            <person name="Sun H."/>
            <person name="LaButti K.M."/>
            <person name="Schmutz J."/>
            <person name="Jabbour D."/>
            <person name="Luo H."/>
            <person name="Baker S.E."/>
            <person name="Pisabarro A.G."/>
            <person name="Walton J.D."/>
            <person name="Blanchette R.A."/>
            <person name="Henrissat B."/>
            <person name="Martin F."/>
            <person name="Cullen D."/>
            <person name="Hibbett D.S."/>
            <person name="Grigoriev I.V."/>
        </authorList>
    </citation>
    <scope>NUCLEOTIDE SEQUENCE [LARGE SCALE GENOMIC DNA]</scope>
    <source>
        <strain evidence="3">MUCL 33604</strain>
    </source>
</reference>
<feature type="region of interest" description="Disordered" evidence="1">
    <location>
        <begin position="75"/>
        <end position="106"/>
    </location>
</feature>
<feature type="region of interest" description="Disordered" evidence="1">
    <location>
        <begin position="258"/>
        <end position="285"/>
    </location>
</feature>
<feature type="compositionally biased region" description="Basic residues" evidence="1">
    <location>
        <begin position="381"/>
        <end position="391"/>
    </location>
</feature>